<dbReference type="InterPro" id="IPR004869">
    <property type="entry name" value="MMPL_dom"/>
</dbReference>
<feature type="transmembrane region" description="Helical" evidence="6">
    <location>
        <begin position="439"/>
        <end position="464"/>
    </location>
</feature>
<dbReference type="OrthoDB" id="9809027at2"/>
<accession>F8EY90</accession>
<dbReference type="Pfam" id="PF03176">
    <property type="entry name" value="MMPL"/>
    <property type="match status" value="2"/>
</dbReference>
<dbReference type="Proteomes" id="UP000000503">
    <property type="component" value="Chromosome"/>
</dbReference>
<keyword evidence="5 6" id="KW-0472">Membrane</keyword>
<feature type="transmembrane region" description="Helical" evidence="6">
    <location>
        <begin position="888"/>
        <end position="905"/>
    </location>
</feature>
<evidence type="ECO:0000313" key="8">
    <source>
        <dbReference type="EMBL" id="AEJ18249.1"/>
    </source>
</evidence>
<dbReference type="KEGG" id="scd:Spica_0077"/>
<feature type="transmembrane region" description="Helical" evidence="6">
    <location>
        <begin position="789"/>
        <end position="807"/>
    </location>
</feature>
<dbReference type="EMBL" id="CP002868">
    <property type="protein sequence ID" value="AEJ18249.1"/>
    <property type="molecule type" value="Genomic_DNA"/>
</dbReference>
<keyword evidence="4 6" id="KW-1133">Transmembrane helix</keyword>
<feature type="transmembrane region" description="Helical" evidence="6">
    <location>
        <begin position="405"/>
        <end position="427"/>
    </location>
</feature>
<dbReference type="PROSITE" id="PS50156">
    <property type="entry name" value="SSD"/>
    <property type="match status" value="1"/>
</dbReference>
<feature type="transmembrane region" description="Helical" evidence="6">
    <location>
        <begin position="337"/>
        <end position="358"/>
    </location>
</feature>
<name>F8EY90_GRAC1</name>
<organism evidence="8 9">
    <name type="scientific">Gracilinema caldarium (strain ATCC 51460 / DSM 7334 / H1)</name>
    <name type="common">Treponema caldarium</name>
    <dbReference type="NCBI Taxonomy" id="744872"/>
    <lineage>
        <taxon>Bacteria</taxon>
        <taxon>Pseudomonadati</taxon>
        <taxon>Spirochaetota</taxon>
        <taxon>Spirochaetia</taxon>
        <taxon>Spirochaetales</taxon>
        <taxon>Breznakiellaceae</taxon>
        <taxon>Gracilinema</taxon>
    </lineage>
</organism>
<dbReference type="Gene3D" id="1.20.1640.10">
    <property type="entry name" value="Multidrug efflux transporter AcrB transmembrane domain"/>
    <property type="match status" value="2"/>
</dbReference>
<dbReference type="PANTHER" id="PTHR33406">
    <property type="entry name" value="MEMBRANE PROTEIN MJ1562-RELATED"/>
    <property type="match status" value="1"/>
</dbReference>
<dbReference type="eggNOG" id="COG1033">
    <property type="taxonomic scope" value="Bacteria"/>
</dbReference>
<keyword evidence="3 6" id="KW-0812">Transmembrane</keyword>
<dbReference type="STRING" id="744872.Spica_0077"/>
<feature type="transmembrane region" description="Helical" evidence="6">
    <location>
        <begin position="911"/>
        <end position="936"/>
    </location>
</feature>
<dbReference type="InterPro" id="IPR001036">
    <property type="entry name" value="Acrflvin-R"/>
</dbReference>
<dbReference type="GO" id="GO:0005886">
    <property type="term" value="C:plasma membrane"/>
    <property type="evidence" value="ECO:0007669"/>
    <property type="project" value="UniProtKB-SubCell"/>
</dbReference>
<evidence type="ECO:0000256" key="6">
    <source>
        <dbReference type="SAM" id="Phobius"/>
    </source>
</evidence>
<feature type="domain" description="SSD" evidence="7">
    <location>
        <begin position="343"/>
        <end position="463"/>
    </location>
</feature>
<evidence type="ECO:0000256" key="5">
    <source>
        <dbReference type="ARBA" id="ARBA00023136"/>
    </source>
</evidence>
<feature type="transmembrane region" description="Helical" evidence="6">
    <location>
        <begin position="6"/>
        <end position="28"/>
    </location>
</feature>
<reference evidence="9" key="1">
    <citation type="journal article" date="2013" name="Stand. Genomic Sci.">
        <title>Genome sequence of the thermophilic fresh-water bacterium Spirochaeta caldaria type strain (H1(T)), reclassification of Spirochaeta caldaria, Spirochaeta stenostrepta, and Spirochaeta zuelzerae in the genus Treponema as Treponema caldaria comb. nov., Treponema stenostrepta comb. nov., and Treponema zuelzerae comb. nov., and emendation of the genus Treponema.</title>
        <authorList>
            <person name="Abt B."/>
            <person name="Goker M."/>
            <person name="Scheuner C."/>
            <person name="Han C."/>
            <person name="Lu M."/>
            <person name="Misra M."/>
            <person name="Lapidus A."/>
            <person name="Nolan M."/>
            <person name="Lucas S."/>
            <person name="Hammon N."/>
            <person name="Deshpande S."/>
            <person name="Cheng J.F."/>
            <person name="Tapia R."/>
            <person name="Goodwin L.A."/>
            <person name="Pitluck S."/>
            <person name="Liolios K."/>
            <person name="Pagani I."/>
            <person name="Ivanova N."/>
            <person name="Mavromatis K."/>
            <person name="Mikhailova N."/>
            <person name="Huntemann M."/>
            <person name="Pati A."/>
            <person name="Chen A."/>
            <person name="Palaniappan K."/>
            <person name="Land M."/>
            <person name="Hauser L."/>
            <person name="Jeffries C.D."/>
            <person name="Rohde M."/>
            <person name="Spring S."/>
            <person name="Gronow S."/>
            <person name="Detter J.C."/>
            <person name="Bristow J."/>
            <person name="Eisen J.A."/>
            <person name="Markowitz V."/>
            <person name="Hugenholtz P."/>
            <person name="Kyrpides N.C."/>
            <person name="Woyke T."/>
            <person name="Klenk H.P."/>
        </authorList>
    </citation>
    <scope>NUCLEOTIDE SEQUENCE</scope>
    <source>
        <strain evidence="9">ATCC 51460 / DSM 7334 / H1</strain>
    </source>
</reference>
<protein>
    <recommendedName>
        <fullName evidence="7">SSD domain-containing protein</fullName>
    </recommendedName>
</protein>
<dbReference type="RefSeq" id="WP_013967562.1">
    <property type="nucleotide sequence ID" value="NC_015732.1"/>
</dbReference>
<dbReference type="GO" id="GO:0022857">
    <property type="term" value="F:transmembrane transporter activity"/>
    <property type="evidence" value="ECO:0007669"/>
    <property type="project" value="InterPro"/>
</dbReference>
<dbReference type="HOGENOM" id="CLU_008861_1_1_12"/>
<dbReference type="PRINTS" id="PR00702">
    <property type="entry name" value="ACRIFLAVINRP"/>
</dbReference>
<feature type="transmembrane region" description="Helical" evidence="6">
    <location>
        <begin position="312"/>
        <end position="331"/>
    </location>
</feature>
<feature type="transmembrane region" description="Helical" evidence="6">
    <location>
        <begin position="365"/>
        <end position="385"/>
    </location>
</feature>
<gene>
    <name evidence="8" type="ordered locus">Spica_0077</name>
</gene>
<evidence type="ECO:0000313" key="9">
    <source>
        <dbReference type="Proteomes" id="UP000000503"/>
    </source>
</evidence>
<evidence type="ECO:0000256" key="3">
    <source>
        <dbReference type="ARBA" id="ARBA00022692"/>
    </source>
</evidence>
<dbReference type="InterPro" id="IPR050545">
    <property type="entry name" value="Mycobact_MmpL"/>
</dbReference>
<sequence>MNFRPIARYITQHPLFIITAIMILTLGLGSGMFRLQVDTDLTDDIPSTIPEKAFYDQVGTIFPSDDFLLIALTNSKGIFTPEVLSQVKSWSDTIEAIPGVKSVLSLSSASLIKGTEAGIQIEPAMQEVPVTPEAVETFKTVIETNDLTKTLIGKDGKSTALIITLKENLDTTPVSRFIIQVSEDKADSLTEALATTEGVAAVIRGATAEERFTLASVYALDPSVLAKKGRQTLLIVPAEGAEPKALQTTLESLVKEIDTKYGKVTYSNKGIPFYDRIIKTLPLLENKTDGKTYISGSRAVSGIVTRLLVQDLSLLFPIVILIITVILYLSFRSLRGVLLPLGNVIISVIWAMGLMGWLNQAISNATMVLPIILIAVGTAYTIHVINRYYEELGKTSDKKTAIEETITHVALPVFLAGATTFIGFMSLTVSRIDALRMFGILSALGILFALILSLTLTPAIMVILRPPKKALPRLTEPKGRLAETLGILGSLVVQHPKTTVGISLLLLAGLAVFVPRVKFETNTINSFKKSSEVRTASEYLNENFTGITVMTIIASTNEDGAILEPATLKAIDGLQTRLEQLRLYKGKVIGPENSDWFKGTEIVGGSQSIVTFIKGINKAFNNDNEAFNKVPDEENPVSVSTEVYSYTKGTLTEKDSETGEVLTTYNEGSDFTVVDGYAVLNMGDYTRKVDLSTGKAIDSIPGRIYVGQLVFQYENSGKPENIEAFLDNPRKTVKINVFIKTASSTLIGQIQKEARTYIAHNFPKDVSADITGLSNLTLAVLRLLIESQISSVLSSLIIVFFFITLLSRSFVEGFFSIIPLSAALLFNFGFMGLFNIPIDISTATIASIGIGVGIDYTLHFLERLKSFLCNMEYNEAVKATMETTGKGIFFNALAVAAGFAALMFSQLRGNIFMGLLLSLIMITSSTFAVTLLPALLKLIKPQFLHKEALKTACEENL</sequence>
<evidence type="ECO:0000256" key="2">
    <source>
        <dbReference type="ARBA" id="ARBA00022475"/>
    </source>
</evidence>
<dbReference type="AlphaFoldDB" id="F8EY90"/>
<keyword evidence="9" id="KW-1185">Reference proteome</keyword>
<evidence type="ECO:0000256" key="1">
    <source>
        <dbReference type="ARBA" id="ARBA00004651"/>
    </source>
</evidence>
<keyword evidence="2" id="KW-1003">Cell membrane</keyword>
<proteinExistence type="predicted"/>
<dbReference type="SUPFAM" id="SSF82866">
    <property type="entry name" value="Multidrug efflux transporter AcrB transmembrane domain"/>
    <property type="match status" value="2"/>
</dbReference>
<evidence type="ECO:0000256" key="4">
    <source>
        <dbReference type="ARBA" id="ARBA00022989"/>
    </source>
</evidence>
<comment type="subcellular location">
    <subcellularLocation>
        <location evidence="1">Cell membrane</location>
        <topology evidence="1">Multi-pass membrane protein</topology>
    </subcellularLocation>
</comment>
<feature type="transmembrane region" description="Helical" evidence="6">
    <location>
        <begin position="813"/>
        <end position="834"/>
    </location>
</feature>
<dbReference type="PANTHER" id="PTHR33406:SF13">
    <property type="entry name" value="MEMBRANE PROTEIN YDFJ"/>
    <property type="match status" value="1"/>
</dbReference>
<dbReference type="InterPro" id="IPR000731">
    <property type="entry name" value="SSD"/>
</dbReference>
<evidence type="ECO:0000259" key="7">
    <source>
        <dbReference type="PROSITE" id="PS50156"/>
    </source>
</evidence>